<evidence type="ECO:0000313" key="2">
    <source>
        <dbReference type="Proteomes" id="UP000238479"/>
    </source>
</evidence>
<dbReference type="InterPro" id="IPR016039">
    <property type="entry name" value="Thiolase-like"/>
</dbReference>
<keyword evidence="1" id="KW-0012">Acyltransferase</keyword>
<dbReference type="Gramene" id="PRQ58958">
    <property type="protein sequence ID" value="PRQ58958"/>
    <property type="gene ID" value="RchiOBHm_Chr1g0364901"/>
</dbReference>
<comment type="caution">
    <text evidence="1">The sequence shown here is derived from an EMBL/GenBank/DDBJ whole genome shotgun (WGS) entry which is preliminary data.</text>
</comment>
<protein>
    <submittedName>
        <fullName evidence="1">Putative very-long-chain 3-oxoacyl-CoA synthase</fullName>
        <ecNumber evidence="1">2.3.1.199</ecNumber>
    </submittedName>
</protein>
<dbReference type="EMBL" id="PDCK01000039">
    <property type="protein sequence ID" value="PRQ58958.1"/>
    <property type="molecule type" value="Genomic_DNA"/>
</dbReference>
<keyword evidence="2" id="KW-1185">Reference proteome</keyword>
<dbReference type="Proteomes" id="UP000238479">
    <property type="component" value="Chromosome 1"/>
</dbReference>
<reference evidence="1 2" key="1">
    <citation type="journal article" date="2018" name="Nat. Genet.">
        <title>The Rosa genome provides new insights in the design of modern roses.</title>
        <authorList>
            <person name="Bendahmane M."/>
        </authorList>
    </citation>
    <scope>NUCLEOTIDE SEQUENCE [LARGE SCALE GENOMIC DNA]</scope>
    <source>
        <strain evidence="2">cv. Old Blush</strain>
    </source>
</reference>
<organism evidence="1 2">
    <name type="scientific">Rosa chinensis</name>
    <name type="common">China rose</name>
    <dbReference type="NCBI Taxonomy" id="74649"/>
    <lineage>
        <taxon>Eukaryota</taxon>
        <taxon>Viridiplantae</taxon>
        <taxon>Streptophyta</taxon>
        <taxon>Embryophyta</taxon>
        <taxon>Tracheophyta</taxon>
        <taxon>Spermatophyta</taxon>
        <taxon>Magnoliopsida</taxon>
        <taxon>eudicotyledons</taxon>
        <taxon>Gunneridae</taxon>
        <taxon>Pentapetalae</taxon>
        <taxon>rosids</taxon>
        <taxon>fabids</taxon>
        <taxon>Rosales</taxon>
        <taxon>Rosaceae</taxon>
        <taxon>Rosoideae</taxon>
        <taxon>Rosoideae incertae sedis</taxon>
        <taxon>Rosa</taxon>
    </lineage>
</organism>
<dbReference type="AlphaFoldDB" id="A0A2P6SJV5"/>
<sequence length="51" mass="6161">MIWNLREWRFIGSATHHLCWALVRYMEAKKRLKRGNKILMVGFGAGYEYMQ</sequence>
<dbReference type="SUPFAM" id="SSF53901">
    <property type="entry name" value="Thiolase-like"/>
    <property type="match status" value="1"/>
</dbReference>
<name>A0A2P6SJV5_ROSCH</name>
<dbReference type="GO" id="GO:0009922">
    <property type="term" value="F:fatty acid elongase activity"/>
    <property type="evidence" value="ECO:0007669"/>
    <property type="project" value="UniProtKB-EC"/>
</dbReference>
<proteinExistence type="predicted"/>
<accession>A0A2P6SJV5</accession>
<dbReference type="EC" id="2.3.1.199" evidence="1"/>
<evidence type="ECO:0000313" key="1">
    <source>
        <dbReference type="EMBL" id="PRQ58958.1"/>
    </source>
</evidence>
<gene>
    <name evidence="1" type="ORF">RchiOBHm_Chr1g0364901</name>
</gene>
<keyword evidence="1" id="KW-0808">Transferase</keyword>
<dbReference type="Gene3D" id="3.40.47.10">
    <property type="match status" value="1"/>
</dbReference>